<organism evidence="1 2">
    <name type="scientific">Flavobacterium pisciphilum</name>
    <dbReference type="NCBI Taxonomy" id="2893755"/>
    <lineage>
        <taxon>Bacteria</taxon>
        <taxon>Pseudomonadati</taxon>
        <taxon>Bacteroidota</taxon>
        <taxon>Flavobacteriia</taxon>
        <taxon>Flavobacteriales</taxon>
        <taxon>Flavobacteriaceae</taxon>
        <taxon>Flavobacterium</taxon>
    </lineage>
</organism>
<protein>
    <submittedName>
        <fullName evidence="1">Uncharacterized protein</fullName>
    </submittedName>
</protein>
<sequence>MKNISISLVILTLLIISCTNDTVDNTESIARKISMKKLEKSTSLMENLTPENPENTYDFAGQIHNNILDVYLSGNYQHTTIAQISQQIEVIAAANNDLMLLNMQTNLPINLDIIQEIVNNPQFELDQTITNSTMTSAAKDSLSSFMNNVLLWENHPYEEIYQNIIYYESSVIANSGFSNEDKRIILTTSSIIRYSIYYNLARKDKDWPPSKGHRVGGLSGAMDNSSTAIRRSLVTGIMIRTLATY</sequence>
<gene>
    <name evidence="1" type="ORF">LNQ49_18210</name>
</gene>
<name>A0ABS8MXL0_9FLAO</name>
<comment type="caution">
    <text evidence="1">The sequence shown here is derived from an EMBL/GenBank/DDBJ whole genome shotgun (WGS) entry which is preliminary data.</text>
</comment>
<accession>A0ABS8MXL0</accession>
<dbReference type="RefSeq" id="WP_229990433.1">
    <property type="nucleotide sequence ID" value="NZ_JAJJMO010000001.1"/>
</dbReference>
<dbReference type="EMBL" id="JAJJMO010000001">
    <property type="protein sequence ID" value="MCC9073514.1"/>
    <property type="molecule type" value="Genomic_DNA"/>
</dbReference>
<dbReference type="Proteomes" id="UP001430919">
    <property type="component" value="Unassembled WGS sequence"/>
</dbReference>
<proteinExistence type="predicted"/>
<evidence type="ECO:0000313" key="1">
    <source>
        <dbReference type="EMBL" id="MCC9073514.1"/>
    </source>
</evidence>
<keyword evidence="2" id="KW-1185">Reference proteome</keyword>
<dbReference type="PROSITE" id="PS51257">
    <property type="entry name" value="PROKAR_LIPOPROTEIN"/>
    <property type="match status" value="1"/>
</dbReference>
<evidence type="ECO:0000313" key="2">
    <source>
        <dbReference type="Proteomes" id="UP001430919"/>
    </source>
</evidence>
<reference evidence="1" key="1">
    <citation type="submission" date="2021-11" db="EMBL/GenBank/DDBJ databases">
        <title>Description of novel Flavobacterium species.</title>
        <authorList>
            <person name="Saticioglu I.B."/>
            <person name="Ay H."/>
            <person name="Altun S."/>
            <person name="Duman M."/>
        </authorList>
    </citation>
    <scope>NUCLEOTIDE SEQUENCE</scope>
    <source>
        <strain evidence="1">F-65</strain>
    </source>
</reference>